<dbReference type="PANTHER" id="PTHR48090:SF7">
    <property type="entry name" value="RFBJ PROTEIN"/>
    <property type="match status" value="1"/>
</dbReference>
<reference evidence="2 3" key="1">
    <citation type="submission" date="2024-09" db="EMBL/GenBank/DDBJ databases">
        <authorList>
            <person name="Sun Q."/>
            <person name="Mori K."/>
        </authorList>
    </citation>
    <scope>NUCLEOTIDE SEQUENCE [LARGE SCALE GENOMIC DNA]</scope>
    <source>
        <strain evidence="2 3">CECT 7682</strain>
    </source>
</reference>
<dbReference type="Pfam" id="PF00535">
    <property type="entry name" value="Glycos_transf_2"/>
    <property type="match status" value="1"/>
</dbReference>
<comment type="caution">
    <text evidence="2">The sequence shown here is derived from an EMBL/GenBank/DDBJ whole genome shotgun (WGS) entry which is preliminary data.</text>
</comment>
<keyword evidence="3" id="KW-1185">Reference proteome</keyword>
<dbReference type="EMBL" id="JBHMEW010000058">
    <property type="protein sequence ID" value="MFB9212137.1"/>
    <property type="molecule type" value="Genomic_DNA"/>
</dbReference>
<accession>A0ABV5J6J3</accession>
<dbReference type="InterPro" id="IPR001173">
    <property type="entry name" value="Glyco_trans_2-like"/>
</dbReference>
<dbReference type="InterPro" id="IPR050256">
    <property type="entry name" value="Glycosyltransferase_2"/>
</dbReference>
<evidence type="ECO:0000313" key="2">
    <source>
        <dbReference type="EMBL" id="MFB9212137.1"/>
    </source>
</evidence>
<name>A0ABV5J6J3_9BACT</name>
<dbReference type="Gene3D" id="3.90.550.10">
    <property type="entry name" value="Spore Coat Polysaccharide Biosynthesis Protein SpsA, Chain A"/>
    <property type="match status" value="1"/>
</dbReference>
<dbReference type="PANTHER" id="PTHR48090">
    <property type="entry name" value="UNDECAPRENYL-PHOSPHATE 4-DEOXY-4-FORMAMIDO-L-ARABINOSE TRANSFERASE-RELATED"/>
    <property type="match status" value="1"/>
</dbReference>
<protein>
    <submittedName>
        <fullName evidence="2">Glycosyltransferase family 2 protein</fullName>
    </submittedName>
</protein>
<feature type="domain" description="Glycosyltransferase 2-like" evidence="1">
    <location>
        <begin position="10"/>
        <end position="143"/>
    </location>
</feature>
<evidence type="ECO:0000259" key="1">
    <source>
        <dbReference type="Pfam" id="PF00535"/>
    </source>
</evidence>
<sequence length="231" mass="25756">MPNNPPIIDVIIPANNEEQSIGHVVREIPGIVRSIVVVNNNSTDTTAEVARQAGAEVVDEPIKGYGRACLRGIAYLLNKETPPGILVFLDGDYSDYPGELEKVVAPIIHQNVDLVIGSRELGIKEPGAMTFPQVFGNWLSTRLMFVFYGVKYSDLGPFRAIKWEKLQILNMVDQNFGWTIEMQIKAAKHGLQYREIPVNYKKRIGTSKVSGTVKGTFMAGYKIILTIFKYL</sequence>
<dbReference type="Proteomes" id="UP001589654">
    <property type="component" value="Unassembled WGS sequence"/>
</dbReference>
<dbReference type="InterPro" id="IPR029044">
    <property type="entry name" value="Nucleotide-diphossugar_trans"/>
</dbReference>
<organism evidence="2 3">
    <name type="scientific">Echinicola jeungdonensis</name>
    <dbReference type="NCBI Taxonomy" id="709343"/>
    <lineage>
        <taxon>Bacteria</taxon>
        <taxon>Pseudomonadati</taxon>
        <taxon>Bacteroidota</taxon>
        <taxon>Cytophagia</taxon>
        <taxon>Cytophagales</taxon>
        <taxon>Cyclobacteriaceae</taxon>
        <taxon>Echinicola</taxon>
    </lineage>
</organism>
<dbReference type="SUPFAM" id="SSF53448">
    <property type="entry name" value="Nucleotide-diphospho-sugar transferases"/>
    <property type="match status" value="1"/>
</dbReference>
<dbReference type="RefSeq" id="WP_290249615.1">
    <property type="nucleotide sequence ID" value="NZ_JAUFQT010000002.1"/>
</dbReference>
<evidence type="ECO:0000313" key="3">
    <source>
        <dbReference type="Proteomes" id="UP001589654"/>
    </source>
</evidence>
<proteinExistence type="predicted"/>
<gene>
    <name evidence="2" type="ORF">ACFFUR_09985</name>
</gene>
<dbReference type="CDD" id="cd04179">
    <property type="entry name" value="DPM_DPG-synthase_like"/>
    <property type="match status" value="1"/>
</dbReference>